<dbReference type="AlphaFoldDB" id="A0A850R5A7"/>
<sequence>MIQTARIAELSDYPYLAWYALEGVHVSIQDGRVHRVRDGQPVGNKTIHKRFGLEALHQMDGILTVRSGKDIDVLDIEAMLDQYMHPLTPVSNLFVLDNENCLFLEPRLNSVRRAVQRVGAQRVKPAHGFIHHDPESVQRHLERAHYNDYRGLYLRPETDTDTLILVTE</sequence>
<comment type="caution">
    <text evidence="1">The sequence shown here is derived from an EMBL/GenBank/DDBJ whole genome shotgun (WGS) entry which is preliminary data.</text>
</comment>
<evidence type="ECO:0000313" key="2">
    <source>
        <dbReference type="Proteomes" id="UP000592294"/>
    </source>
</evidence>
<proteinExistence type="predicted"/>
<accession>A0A850R5A7</accession>
<name>A0A850R5A7_9GAMM</name>
<dbReference type="RefSeq" id="WP_176974769.1">
    <property type="nucleotide sequence ID" value="NZ_JABZEO010000001.1"/>
</dbReference>
<protein>
    <submittedName>
        <fullName evidence="1">Uncharacterized protein</fullName>
    </submittedName>
</protein>
<gene>
    <name evidence="1" type="ORF">HW932_01710</name>
</gene>
<keyword evidence="2" id="KW-1185">Reference proteome</keyword>
<dbReference type="Proteomes" id="UP000592294">
    <property type="component" value="Unassembled WGS sequence"/>
</dbReference>
<organism evidence="1 2">
    <name type="scientific">Allochromatium humboldtianum</name>
    <dbReference type="NCBI Taxonomy" id="504901"/>
    <lineage>
        <taxon>Bacteria</taxon>
        <taxon>Pseudomonadati</taxon>
        <taxon>Pseudomonadota</taxon>
        <taxon>Gammaproteobacteria</taxon>
        <taxon>Chromatiales</taxon>
        <taxon>Chromatiaceae</taxon>
        <taxon>Allochromatium</taxon>
    </lineage>
</organism>
<dbReference type="EMBL" id="JABZEO010000001">
    <property type="protein sequence ID" value="NVZ07975.1"/>
    <property type="molecule type" value="Genomic_DNA"/>
</dbReference>
<reference evidence="1 2" key="1">
    <citation type="submission" date="2020-06" db="EMBL/GenBank/DDBJ databases">
        <title>Whole-genome sequence of Allochromatium humboldtianum DSM 21881, type strain.</title>
        <authorList>
            <person name="Kyndt J.A."/>
            <person name="Meyer T.E."/>
        </authorList>
    </citation>
    <scope>NUCLEOTIDE SEQUENCE [LARGE SCALE GENOMIC DNA]</scope>
    <source>
        <strain evidence="1 2">DSM 21881</strain>
    </source>
</reference>
<evidence type="ECO:0000313" key="1">
    <source>
        <dbReference type="EMBL" id="NVZ07975.1"/>
    </source>
</evidence>